<dbReference type="Gramene" id="ESR36328">
    <property type="protein sequence ID" value="ESR36328"/>
    <property type="gene ID" value="CICLE_v10029927mg"/>
</dbReference>
<dbReference type="EMBL" id="KI536978">
    <property type="protein sequence ID" value="ESR36328.1"/>
    <property type="molecule type" value="Genomic_DNA"/>
</dbReference>
<dbReference type="Proteomes" id="UP000030687">
    <property type="component" value="Unassembled WGS sequence"/>
</dbReference>
<organism evidence="1 2">
    <name type="scientific">Citrus clementina</name>
    <name type="common">Clementine</name>
    <name type="synonym">Citrus deliciosa x Citrus sinensis</name>
    <dbReference type="NCBI Taxonomy" id="85681"/>
    <lineage>
        <taxon>Eukaryota</taxon>
        <taxon>Viridiplantae</taxon>
        <taxon>Streptophyta</taxon>
        <taxon>Embryophyta</taxon>
        <taxon>Tracheophyta</taxon>
        <taxon>Spermatophyta</taxon>
        <taxon>Magnoliopsida</taxon>
        <taxon>eudicotyledons</taxon>
        <taxon>Gunneridae</taxon>
        <taxon>Pentapetalae</taxon>
        <taxon>rosids</taxon>
        <taxon>malvids</taxon>
        <taxon>Sapindales</taxon>
        <taxon>Rutaceae</taxon>
        <taxon>Aurantioideae</taxon>
        <taxon>Citrus</taxon>
    </lineage>
</organism>
<accession>V4RPK1</accession>
<keyword evidence="2" id="KW-1185">Reference proteome</keyword>
<evidence type="ECO:0000313" key="2">
    <source>
        <dbReference type="Proteomes" id="UP000030687"/>
    </source>
</evidence>
<protein>
    <submittedName>
        <fullName evidence="1">Uncharacterized protein</fullName>
    </submittedName>
</protein>
<proteinExistence type="predicted"/>
<reference evidence="1 2" key="1">
    <citation type="submission" date="2013-10" db="EMBL/GenBank/DDBJ databases">
        <authorList>
            <consortium name="International Citrus Genome Consortium"/>
            <person name="Jenkins J."/>
            <person name="Schmutz J."/>
            <person name="Prochnik S."/>
            <person name="Rokhsar D."/>
            <person name="Gmitter F."/>
            <person name="Ollitrault P."/>
            <person name="Machado M."/>
            <person name="Talon M."/>
            <person name="Wincker P."/>
            <person name="Jaillon O."/>
            <person name="Morgante M."/>
        </authorList>
    </citation>
    <scope>NUCLEOTIDE SEQUENCE</scope>
    <source>
        <strain evidence="2">cv. Clemenules</strain>
    </source>
</reference>
<sequence>MSNAKLLKNSRVFHQSQCLFHNMITGNAIKNSWRLMTRSYNLPILGKDLQHLSLLIAGEERELSQKKQRCILPMQAEQASSHEDLTEDLVAQGILTRLGVQGWHMQVASHIQ</sequence>
<dbReference type="InParanoid" id="V4RPK1"/>
<dbReference type="AlphaFoldDB" id="V4RPK1"/>
<dbReference type="KEGG" id="cic:CICLE_v10029927mg"/>
<name>V4RPK1_CITCL</name>
<gene>
    <name evidence="1" type="ORF">CICLE_v10029927mg</name>
</gene>
<evidence type="ECO:0000313" key="1">
    <source>
        <dbReference type="EMBL" id="ESR36328.1"/>
    </source>
</evidence>